<dbReference type="OrthoDB" id="9766638at2"/>
<evidence type="ECO:0000313" key="7">
    <source>
        <dbReference type="EMBL" id="AJR08978.1"/>
    </source>
</evidence>
<feature type="transmembrane region" description="Helical" evidence="5">
    <location>
        <begin position="336"/>
        <end position="357"/>
    </location>
</feature>
<dbReference type="Proteomes" id="UP000032303">
    <property type="component" value="Chromosome 2"/>
</dbReference>
<feature type="domain" description="Major facilitator superfamily (MFS) profile" evidence="6">
    <location>
        <begin position="23"/>
        <end position="428"/>
    </location>
</feature>
<dbReference type="GO" id="GO:0005886">
    <property type="term" value="C:plasma membrane"/>
    <property type="evidence" value="ECO:0007669"/>
    <property type="project" value="TreeGrafter"/>
</dbReference>
<dbReference type="HOGENOM" id="CLU_001265_31_0_6"/>
<dbReference type="PROSITE" id="PS50850">
    <property type="entry name" value="MFS"/>
    <property type="match status" value="1"/>
</dbReference>
<organism evidence="7 8">
    <name type="scientific">Photobacterium gaetbulicola Gung47</name>
    <dbReference type="NCBI Taxonomy" id="658445"/>
    <lineage>
        <taxon>Bacteria</taxon>
        <taxon>Pseudomonadati</taxon>
        <taxon>Pseudomonadota</taxon>
        <taxon>Gammaproteobacteria</taxon>
        <taxon>Vibrionales</taxon>
        <taxon>Vibrionaceae</taxon>
        <taxon>Photobacterium</taxon>
    </lineage>
</organism>
<dbReference type="SUPFAM" id="SSF103473">
    <property type="entry name" value="MFS general substrate transporter"/>
    <property type="match status" value="1"/>
</dbReference>
<dbReference type="NCBIfam" id="NF008661">
    <property type="entry name" value="PRK11663.1"/>
    <property type="match status" value="1"/>
</dbReference>
<dbReference type="GO" id="GO:0012505">
    <property type="term" value="C:endomembrane system"/>
    <property type="evidence" value="ECO:0007669"/>
    <property type="project" value="UniProtKB-SubCell"/>
</dbReference>
<dbReference type="CDD" id="cd17488">
    <property type="entry name" value="MFS_UhpC"/>
    <property type="match status" value="1"/>
</dbReference>
<keyword evidence="8" id="KW-1185">Reference proteome</keyword>
<dbReference type="STRING" id="658445.H744_2c2315"/>
<dbReference type="Pfam" id="PF07690">
    <property type="entry name" value="MFS_1"/>
    <property type="match status" value="1"/>
</dbReference>
<feature type="transmembrane region" description="Helical" evidence="5">
    <location>
        <begin position="404"/>
        <end position="423"/>
    </location>
</feature>
<proteinExistence type="predicted"/>
<protein>
    <submittedName>
        <fullName evidence="7">Regulatory protein UhpC</fullName>
    </submittedName>
</protein>
<evidence type="ECO:0000256" key="4">
    <source>
        <dbReference type="ARBA" id="ARBA00023136"/>
    </source>
</evidence>
<dbReference type="InterPro" id="IPR000849">
    <property type="entry name" value="Sugar_P_transporter"/>
</dbReference>
<dbReference type="EMBL" id="CP005974">
    <property type="protein sequence ID" value="AJR08978.1"/>
    <property type="molecule type" value="Genomic_DNA"/>
</dbReference>
<feature type="transmembrane region" description="Helical" evidence="5">
    <location>
        <begin position="49"/>
        <end position="68"/>
    </location>
</feature>
<dbReference type="NCBIfam" id="TIGR00881">
    <property type="entry name" value="2A0104"/>
    <property type="match status" value="1"/>
</dbReference>
<dbReference type="AlphaFoldDB" id="A0A0C5WPB0"/>
<dbReference type="GO" id="GO:0035435">
    <property type="term" value="P:phosphate ion transmembrane transport"/>
    <property type="evidence" value="ECO:0007669"/>
    <property type="project" value="TreeGrafter"/>
</dbReference>
<keyword evidence="4 5" id="KW-0472">Membrane</keyword>
<comment type="subcellular location">
    <subcellularLocation>
        <location evidence="1">Endomembrane system</location>
        <topology evidence="1">Multi-pass membrane protein</topology>
    </subcellularLocation>
</comment>
<evidence type="ECO:0000256" key="3">
    <source>
        <dbReference type="ARBA" id="ARBA00022989"/>
    </source>
</evidence>
<dbReference type="KEGG" id="pgb:H744_2c2315"/>
<gene>
    <name evidence="7" type="ORF">H744_2c2315</name>
</gene>
<evidence type="ECO:0000256" key="1">
    <source>
        <dbReference type="ARBA" id="ARBA00004127"/>
    </source>
</evidence>
<feature type="transmembrane region" description="Helical" evidence="5">
    <location>
        <begin position="369"/>
        <end position="392"/>
    </location>
</feature>
<keyword evidence="3 5" id="KW-1133">Transmembrane helix</keyword>
<sequence length="434" mass="47757">MTCAVATSPSQINESYRYWRLHLMAAMYIGYGVFYFTRKSLSFAMPAMLSDLVLSTADFGVLGTLFYITYGASKFLSGMVSDQTKPNYFMGLGLIATGVINILFGLSSSLSAFVMLWTLNALFQGWGWPPCAKLLTSWYSRAERGFWWSIWNTCHNLSGALIPVSIGIITMSWGWRYGFILPGLLAIIVGTVLCFRLRDKPQTLGLPSVGEWRDDDLEKQHEAEGKGLTFKQILKTYVLGNKYIWLLCSSYLLVYVVRIAINDWGNLYLTERHGYPLITANTTVSMFEVGGFLGSLFGGWGSDKFFRGNRAPMNLIFALGIFISVAALWLTPLDNVLVLSGCFFSIGFFVFGPQMMIGMAAAECSHKDAAGTATGFVGLFAYLGAALAGYPLAVLIENFSWEGFFGVITLCAASIGLLILPFVKAQQRAGIAVN</sequence>
<feature type="transmembrane region" description="Helical" evidence="5">
    <location>
        <begin position="243"/>
        <end position="261"/>
    </location>
</feature>
<accession>A0A0C5WPB0</accession>
<dbReference type="Gene3D" id="1.20.1250.20">
    <property type="entry name" value="MFS general substrate transporter like domains"/>
    <property type="match status" value="2"/>
</dbReference>
<evidence type="ECO:0000313" key="8">
    <source>
        <dbReference type="Proteomes" id="UP000032303"/>
    </source>
</evidence>
<keyword evidence="2 5" id="KW-0812">Transmembrane</keyword>
<dbReference type="PATRIC" id="fig|658445.3.peg.4311"/>
<feature type="transmembrane region" description="Helical" evidence="5">
    <location>
        <begin position="18"/>
        <end position="37"/>
    </location>
</feature>
<dbReference type="InterPro" id="IPR020846">
    <property type="entry name" value="MFS_dom"/>
</dbReference>
<feature type="transmembrane region" description="Helical" evidence="5">
    <location>
        <begin position="273"/>
        <end position="299"/>
    </location>
</feature>
<dbReference type="PIRSF" id="PIRSF002808">
    <property type="entry name" value="Hexose_phosphate_transp"/>
    <property type="match status" value="1"/>
</dbReference>
<reference evidence="7 8" key="1">
    <citation type="submission" date="2013-05" db="EMBL/GenBank/DDBJ databases">
        <title>Complete genome sequence of the lipase-producing bacterium Photobacterium gaetbulicola Gung47.</title>
        <authorList>
            <person name="Kim Y.-O."/>
        </authorList>
    </citation>
    <scope>NUCLEOTIDE SEQUENCE [LARGE SCALE GENOMIC DNA]</scope>
    <source>
        <strain evidence="7 8">Gung47</strain>
    </source>
</reference>
<dbReference type="PANTHER" id="PTHR43826:SF3">
    <property type="entry name" value="GLUCOSE-6-PHOSPHATE EXCHANGER SLC37A4"/>
    <property type="match status" value="1"/>
</dbReference>
<dbReference type="PANTHER" id="PTHR43826">
    <property type="entry name" value="GLUCOSE-6-PHOSPHATE EXCHANGER SLC37A4"/>
    <property type="match status" value="1"/>
</dbReference>
<evidence type="ECO:0000256" key="5">
    <source>
        <dbReference type="SAM" id="Phobius"/>
    </source>
</evidence>
<feature type="transmembrane region" description="Helical" evidence="5">
    <location>
        <begin position="88"/>
        <end position="117"/>
    </location>
</feature>
<dbReference type="InterPro" id="IPR036259">
    <property type="entry name" value="MFS_trans_sf"/>
</dbReference>
<feature type="transmembrane region" description="Helical" evidence="5">
    <location>
        <begin position="311"/>
        <end position="330"/>
    </location>
</feature>
<name>A0A0C5WPB0_9GAMM</name>
<dbReference type="GO" id="GO:0061513">
    <property type="term" value="F:glucose 6-phosphate:phosphate antiporter activity"/>
    <property type="evidence" value="ECO:0007669"/>
    <property type="project" value="TreeGrafter"/>
</dbReference>
<feature type="transmembrane region" description="Helical" evidence="5">
    <location>
        <begin position="175"/>
        <end position="195"/>
    </location>
</feature>
<evidence type="ECO:0000259" key="6">
    <source>
        <dbReference type="PROSITE" id="PS50850"/>
    </source>
</evidence>
<dbReference type="InterPro" id="IPR011701">
    <property type="entry name" value="MFS"/>
</dbReference>
<dbReference type="InterPro" id="IPR051337">
    <property type="entry name" value="OPA_Antiporter"/>
</dbReference>
<evidence type="ECO:0000256" key="2">
    <source>
        <dbReference type="ARBA" id="ARBA00022692"/>
    </source>
</evidence>